<dbReference type="EMBL" id="CABVPN010000020">
    <property type="protein sequence ID" value="VWB85673.1"/>
    <property type="molecule type" value="Genomic_DNA"/>
</dbReference>
<dbReference type="CDD" id="cd12809">
    <property type="entry name" value="Esterase_713_like-2"/>
    <property type="match status" value="1"/>
</dbReference>
<sequence>MIFTHLKRCRTLACLATAVAITSAAGGMASAAEFGPQQFIPTKVTRHASFYVGGRYVEKDGKTTMDGQMYVEGWAPARITHRYPIVFLHGLGQTATNWMSTADGRKGWADYFVDQGYVVYMVDQPDRGRSSWSTDADRRFRVTDVAMAQRLFTSPERDKGWPQAEKHMQWPDAGRRGDPVFDAFYAALVPSLADNVQSELLVKNAAAALLDKIGPAILLVHSQAGLFGWSIADARPQLVKGIVSVEPSGPPFQNATQAKPELAWGLTNIPVRYDPPVTDPAQLTIEQQDTPDGRDLTKCWLQKEPARKLVNLQHVPVLVLTSEASYHAPYDHCTASFLEQAGVKTTFVRLDAIGIHGNGHLMMQEKNNLDVAAVIHSWIAKTVQ</sequence>
<name>A0A6P2MJ24_9BURK</name>
<evidence type="ECO:0000256" key="1">
    <source>
        <dbReference type="SAM" id="SignalP"/>
    </source>
</evidence>
<evidence type="ECO:0000259" key="2">
    <source>
        <dbReference type="Pfam" id="PF12697"/>
    </source>
</evidence>
<proteinExistence type="predicted"/>
<dbReference type="PANTHER" id="PTHR43194">
    <property type="entry name" value="HYDROLASE ALPHA/BETA FOLD FAMILY"/>
    <property type="match status" value="1"/>
</dbReference>
<feature type="signal peptide" evidence="1">
    <location>
        <begin position="1"/>
        <end position="31"/>
    </location>
</feature>
<feature type="domain" description="AB hydrolase-1" evidence="2">
    <location>
        <begin position="85"/>
        <end position="373"/>
    </location>
</feature>
<dbReference type="Pfam" id="PF12697">
    <property type="entry name" value="Abhydrolase_6"/>
    <property type="match status" value="1"/>
</dbReference>
<feature type="chain" id="PRO_5026902425" description="AB hydrolase-1 domain-containing protein" evidence="1">
    <location>
        <begin position="32"/>
        <end position="384"/>
    </location>
</feature>
<dbReference type="Gene3D" id="3.40.50.1820">
    <property type="entry name" value="alpha/beta hydrolase"/>
    <property type="match status" value="1"/>
</dbReference>
<protein>
    <recommendedName>
        <fullName evidence="2">AB hydrolase-1 domain-containing protein</fullName>
    </recommendedName>
</protein>
<evidence type="ECO:0000313" key="4">
    <source>
        <dbReference type="Proteomes" id="UP000494125"/>
    </source>
</evidence>
<dbReference type="AlphaFoldDB" id="A0A6P2MJ24"/>
<dbReference type="InterPro" id="IPR050228">
    <property type="entry name" value="Carboxylesterase_BioH"/>
</dbReference>
<keyword evidence="4" id="KW-1185">Reference proteome</keyword>
<dbReference type="SUPFAM" id="SSF53474">
    <property type="entry name" value="alpha/beta-Hydrolases"/>
    <property type="match status" value="1"/>
</dbReference>
<dbReference type="PANTHER" id="PTHR43194:SF4">
    <property type="entry name" value="AB HYDROLASE-1 DOMAIN-CONTAINING PROTEIN"/>
    <property type="match status" value="1"/>
</dbReference>
<organism evidence="3 4">
    <name type="scientific">Burkholderia diffusa</name>
    <dbReference type="NCBI Taxonomy" id="488732"/>
    <lineage>
        <taxon>Bacteria</taxon>
        <taxon>Pseudomonadati</taxon>
        <taxon>Pseudomonadota</taxon>
        <taxon>Betaproteobacteria</taxon>
        <taxon>Burkholderiales</taxon>
        <taxon>Burkholderiaceae</taxon>
        <taxon>Burkholderia</taxon>
        <taxon>Burkholderia cepacia complex</taxon>
    </lineage>
</organism>
<evidence type="ECO:0000313" key="3">
    <source>
        <dbReference type="EMBL" id="VWB85673.1"/>
    </source>
</evidence>
<dbReference type="InterPro" id="IPR029058">
    <property type="entry name" value="AB_hydrolase_fold"/>
</dbReference>
<reference evidence="3 4" key="1">
    <citation type="submission" date="2019-09" db="EMBL/GenBank/DDBJ databases">
        <authorList>
            <person name="Depoorter E."/>
        </authorList>
    </citation>
    <scope>NUCLEOTIDE SEQUENCE [LARGE SCALE GENOMIC DNA]</scope>
    <source>
        <strain evidence="3">LMG 24065</strain>
    </source>
</reference>
<dbReference type="Proteomes" id="UP000494125">
    <property type="component" value="Unassembled WGS sequence"/>
</dbReference>
<accession>A0A6P2MJ24</accession>
<gene>
    <name evidence="3" type="ORF">BDI24065_04111</name>
</gene>
<dbReference type="InterPro" id="IPR000073">
    <property type="entry name" value="AB_hydrolase_1"/>
</dbReference>
<keyword evidence="1" id="KW-0732">Signal</keyword>